<evidence type="ECO:0000313" key="8">
    <source>
        <dbReference type="Proteomes" id="UP001140949"/>
    </source>
</evidence>
<comment type="subcellular location">
    <subcellularLocation>
        <location evidence="1">Nucleus</location>
    </subcellularLocation>
</comment>
<dbReference type="InterPro" id="IPR045222">
    <property type="entry name" value="Rpb4-like"/>
</dbReference>
<feature type="compositionally biased region" description="Acidic residues" evidence="4">
    <location>
        <begin position="42"/>
        <end position="51"/>
    </location>
</feature>
<reference evidence="6" key="2">
    <citation type="submission" date="2023-04" db="EMBL/GenBank/DDBJ databases">
        <authorList>
            <person name="Bruccoleri R.E."/>
            <person name="Oakeley E.J."/>
            <person name="Faust A.-M."/>
            <person name="Dessus-Babus S."/>
            <person name="Altorfer M."/>
            <person name="Burckhardt D."/>
            <person name="Oertli M."/>
            <person name="Naumann U."/>
            <person name="Petersen F."/>
            <person name="Wong J."/>
        </authorList>
    </citation>
    <scope>NUCLEOTIDE SEQUENCE</scope>
    <source>
        <strain evidence="6">GSM-AAB239-AS_SAM_17_03QT</strain>
        <tissue evidence="6">Leaf</tissue>
    </source>
</reference>
<keyword evidence="2" id="KW-0539">Nucleus</keyword>
<dbReference type="InterPro" id="IPR006590">
    <property type="entry name" value="RNA_pol_Rpb4/RPC9_core"/>
</dbReference>
<evidence type="ECO:0000313" key="6">
    <source>
        <dbReference type="EMBL" id="KAJ6813146.1"/>
    </source>
</evidence>
<dbReference type="SUPFAM" id="SSF47819">
    <property type="entry name" value="HRDC-like"/>
    <property type="match status" value="1"/>
</dbReference>
<evidence type="ECO:0000313" key="7">
    <source>
        <dbReference type="EMBL" id="KAJ6813147.1"/>
    </source>
</evidence>
<name>A0AAX6F9W4_IRIPA</name>
<dbReference type="Pfam" id="PF03874">
    <property type="entry name" value="RNA_pol_Rpb4"/>
    <property type="match status" value="1"/>
</dbReference>
<gene>
    <name evidence="6" type="ORF">M6B38_147375</name>
    <name evidence="7" type="ORF">M6B38_147380</name>
</gene>
<dbReference type="EMBL" id="JANAVB010030814">
    <property type="protein sequence ID" value="KAJ6813147.1"/>
    <property type="molecule type" value="Genomic_DNA"/>
</dbReference>
<proteinExistence type="inferred from homology"/>
<feature type="domain" description="RNA polymerase Rpb4/RPC9 core" evidence="5">
    <location>
        <begin position="136"/>
        <end position="256"/>
    </location>
</feature>
<comment type="caution">
    <text evidence="6">The sequence shown here is derived from an EMBL/GenBank/DDBJ whole genome shotgun (WGS) entry which is preliminary data.</text>
</comment>
<dbReference type="AlphaFoldDB" id="A0AAX6F9W4"/>
<evidence type="ECO:0000259" key="5">
    <source>
        <dbReference type="SMART" id="SM00657"/>
    </source>
</evidence>
<keyword evidence="6" id="KW-0804">Transcription</keyword>
<feature type="region of interest" description="Disordered" evidence="4">
    <location>
        <begin position="1"/>
        <end position="122"/>
    </location>
</feature>
<evidence type="ECO:0000256" key="2">
    <source>
        <dbReference type="ARBA" id="ARBA00023242"/>
    </source>
</evidence>
<dbReference type="InterPro" id="IPR038324">
    <property type="entry name" value="Rpb4/RPC9_sf"/>
</dbReference>
<dbReference type="GO" id="GO:0000166">
    <property type="term" value="F:nucleotide binding"/>
    <property type="evidence" value="ECO:0007669"/>
    <property type="project" value="InterPro"/>
</dbReference>
<dbReference type="EMBL" id="JANAVB010030814">
    <property type="protein sequence ID" value="KAJ6813146.1"/>
    <property type="molecule type" value="Genomic_DNA"/>
</dbReference>
<dbReference type="Proteomes" id="UP001140949">
    <property type="component" value="Unassembled WGS sequence"/>
</dbReference>
<evidence type="ECO:0000256" key="1">
    <source>
        <dbReference type="ARBA" id="ARBA00004123"/>
    </source>
</evidence>
<dbReference type="SMART" id="SM00657">
    <property type="entry name" value="RPOL4c"/>
    <property type="match status" value="1"/>
</dbReference>
<evidence type="ECO:0000256" key="4">
    <source>
        <dbReference type="SAM" id="MobiDB-lite"/>
    </source>
</evidence>
<protein>
    <submittedName>
        <fullName evidence="6">DNA-directed RNA polymerases IV and V subunit 4-like isoform X1</fullName>
    </submittedName>
</protein>
<dbReference type="GO" id="GO:0006352">
    <property type="term" value="P:DNA-templated transcription initiation"/>
    <property type="evidence" value="ECO:0007669"/>
    <property type="project" value="InterPro"/>
</dbReference>
<keyword evidence="6" id="KW-0240">DNA-directed RNA polymerase</keyword>
<organism evidence="6 8">
    <name type="scientific">Iris pallida</name>
    <name type="common">Sweet iris</name>
    <dbReference type="NCBI Taxonomy" id="29817"/>
    <lineage>
        <taxon>Eukaryota</taxon>
        <taxon>Viridiplantae</taxon>
        <taxon>Streptophyta</taxon>
        <taxon>Embryophyta</taxon>
        <taxon>Tracheophyta</taxon>
        <taxon>Spermatophyta</taxon>
        <taxon>Magnoliopsida</taxon>
        <taxon>Liliopsida</taxon>
        <taxon>Asparagales</taxon>
        <taxon>Iridaceae</taxon>
        <taxon>Iridoideae</taxon>
        <taxon>Irideae</taxon>
        <taxon>Iris</taxon>
    </lineage>
</organism>
<dbReference type="Gene3D" id="1.20.1250.40">
    <property type="match status" value="1"/>
</dbReference>
<dbReference type="PANTHER" id="PTHR21297">
    <property type="entry name" value="DNA-DIRECTED RNA POLYMERASE II"/>
    <property type="match status" value="1"/>
</dbReference>
<comment type="similarity">
    <text evidence="3">Belongs to the eukaryotic RPB4 RNA polymerase subunit family.</text>
</comment>
<feature type="compositionally biased region" description="Basic and acidic residues" evidence="4">
    <location>
        <begin position="29"/>
        <end position="41"/>
    </location>
</feature>
<reference evidence="6" key="1">
    <citation type="journal article" date="2023" name="GigaByte">
        <title>Genome assembly of the bearded iris, Iris pallida Lam.</title>
        <authorList>
            <person name="Bruccoleri R.E."/>
            <person name="Oakeley E.J."/>
            <person name="Faust A.M.E."/>
            <person name="Altorfer M."/>
            <person name="Dessus-Babus S."/>
            <person name="Burckhardt D."/>
            <person name="Oertli M."/>
            <person name="Naumann U."/>
            <person name="Petersen F."/>
            <person name="Wong J."/>
        </authorList>
    </citation>
    <scope>NUCLEOTIDE SEQUENCE</scope>
    <source>
        <strain evidence="6">GSM-AAB239-AS_SAM_17_03QT</strain>
    </source>
</reference>
<accession>A0AAX6F9W4</accession>
<keyword evidence="8" id="KW-1185">Reference proteome</keyword>
<dbReference type="GO" id="GO:0000428">
    <property type="term" value="C:DNA-directed RNA polymerase complex"/>
    <property type="evidence" value="ECO:0007669"/>
    <property type="project" value="UniProtKB-KW"/>
</dbReference>
<evidence type="ECO:0000256" key="3">
    <source>
        <dbReference type="ARBA" id="ARBA00025724"/>
    </source>
</evidence>
<dbReference type="InterPro" id="IPR010997">
    <property type="entry name" value="HRDC-like_sf"/>
</dbReference>
<dbReference type="GO" id="GO:0005634">
    <property type="term" value="C:nucleus"/>
    <property type="evidence" value="ECO:0007669"/>
    <property type="project" value="UniProtKB-SubCell"/>
</dbReference>
<sequence>MAEKGGKGFPVSRKKVATRGLPSKQQAFKVRDNGPAQKDELVEIDSSDSESDVLVRRKNGTPPEGSNKASNDAPKSGKKASLESQRMSSSEAPASKGDLGKGGKPYNSGKAGGKGSLPQASVLKPPVTEVELKLEMDIPKSARVLMDCEAAAILQGIEESLTVLSDDPHIKMPESFSKALQYCQVSNSYTNIESARQVLDTLKTCCVTDGEICMIGNTCPESVNELYSLIPSLKASRLKNEGPITDVLSTLASFKQS</sequence>
<dbReference type="InterPro" id="IPR005574">
    <property type="entry name" value="Rpb4/RPC9"/>
</dbReference>
<feature type="compositionally biased region" description="Polar residues" evidence="4">
    <location>
        <begin position="82"/>
        <end position="92"/>
    </location>
</feature>